<dbReference type="Proteomes" id="UP000295658">
    <property type="component" value="Unassembled WGS sequence"/>
</dbReference>
<dbReference type="PROSITE" id="PS50109">
    <property type="entry name" value="HIS_KIN"/>
    <property type="match status" value="1"/>
</dbReference>
<dbReference type="CDD" id="cd16917">
    <property type="entry name" value="HATPase_UhpB-NarQ-NarX-like"/>
    <property type="match status" value="1"/>
</dbReference>
<evidence type="ECO:0000256" key="6">
    <source>
        <dbReference type="ARBA" id="ARBA00022840"/>
    </source>
</evidence>
<comment type="caution">
    <text evidence="9">The sequence shown here is derived from an EMBL/GenBank/DDBJ whole genome shotgun (WGS) entry which is preliminary data.</text>
</comment>
<keyword evidence="4" id="KW-0547">Nucleotide-binding</keyword>
<dbReference type="Gene3D" id="3.30.450.40">
    <property type="match status" value="1"/>
</dbReference>
<feature type="domain" description="Histidine kinase" evidence="8">
    <location>
        <begin position="187"/>
        <end position="374"/>
    </location>
</feature>
<dbReference type="InterPro" id="IPR005467">
    <property type="entry name" value="His_kinase_dom"/>
</dbReference>
<protein>
    <recommendedName>
        <fullName evidence="2">histidine kinase</fullName>
        <ecNumber evidence="2">2.7.13.3</ecNumber>
    </recommendedName>
</protein>
<dbReference type="Gene3D" id="1.20.5.1930">
    <property type="match status" value="1"/>
</dbReference>
<dbReference type="GO" id="GO:0000155">
    <property type="term" value="F:phosphorelay sensor kinase activity"/>
    <property type="evidence" value="ECO:0007669"/>
    <property type="project" value="InterPro"/>
</dbReference>
<dbReference type="InterPro" id="IPR050482">
    <property type="entry name" value="Sensor_HK_TwoCompSys"/>
</dbReference>
<dbReference type="Pfam" id="PF07730">
    <property type="entry name" value="HisKA_3"/>
    <property type="match status" value="1"/>
</dbReference>
<dbReference type="SMART" id="SM00065">
    <property type="entry name" value="GAF"/>
    <property type="match status" value="1"/>
</dbReference>
<dbReference type="GO" id="GO:0046983">
    <property type="term" value="F:protein dimerization activity"/>
    <property type="evidence" value="ECO:0007669"/>
    <property type="project" value="InterPro"/>
</dbReference>
<proteinExistence type="predicted"/>
<name>A0A4R1QIZ1_9BACL</name>
<organism evidence="9 10">
    <name type="scientific">Thermolongibacillus altinsuensis</name>
    <dbReference type="NCBI Taxonomy" id="575256"/>
    <lineage>
        <taxon>Bacteria</taxon>
        <taxon>Bacillati</taxon>
        <taxon>Bacillota</taxon>
        <taxon>Bacilli</taxon>
        <taxon>Bacillales</taxon>
        <taxon>Anoxybacillaceae</taxon>
        <taxon>Thermolongibacillus</taxon>
    </lineage>
</organism>
<keyword evidence="3" id="KW-0808">Transferase</keyword>
<dbReference type="InterPro" id="IPR029016">
    <property type="entry name" value="GAF-like_dom_sf"/>
</dbReference>
<dbReference type="AlphaFoldDB" id="A0A4R1QIZ1"/>
<dbReference type="GO" id="GO:0016020">
    <property type="term" value="C:membrane"/>
    <property type="evidence" value="ECO:0007669"/>
    <property type="project" value="InterPro"/>
</dbReference>
<dbReference type="PANTHER" id="PTHR24421">
    <property type="entry name" value="NITRATE/NITRITE SENSOR PROTEIN NARX-RELATED"/>
    <property type="match status" value="1"/>
</dbReference>
<dbReference type="InterPro" id="IPR003018">
    <property type="entry name" value="GAF"/>
</dbReference>
<dbReference type="InterPro" id="IPR003594">
    <property type="entry name" value="HATPase_dom"/>
</dbReference>
<comment type="catalytic activity">
    <reaction evidence="1">
        <text>ATP + protein L-histidine = ADP + protein N-phospho-L-histidine.</text>
        <dbReference type="EC" id="2.7.13.3"/>
    </reaction>
</comment>
<dbReference type="OrthoDB" id="9795828at2"/>
<evidence type="ECO:0000313" key="9">
    <source>
        <dbReference type="EMBL" id="TCL45787.1"/>
    </source>
</evidence>
<evidence type="ECO:0000256" key="4">
    <source>
        <dbReference type="ARBA" id="ARBA00022741"/>
    </source>
</evidence>
<evidence type="ECO:0000256" key="5">
    <source>
        <dbReference type="ARBA" id="ARBA00022777"/>
    </source>
</evidence>
<evidence type="ECO:0000313" key="10">
    <source>
        <dbReference type="Proteomes" id="UP000295658"/>
    </source>
</evidence>
<evidence type="ECO:0000259" key="8">
    <source>
        <dbReference type="PROSITE" id="PS50109"/>
    </source>
</evidence>
<accession>A0A4R1QIZ1</accession>
<keyword evidence="7" id="KW-0902">Two-component regulatory system</keyword>
<keyword evidence="10" id="KW-1185">Reference proteome</keyword>
<evidence type="ECO:0000256" key="3">
    <source>
        <dbReference type="ARBA" id="ARBA00022679"/>
    </source>
</evidence>
<keyword evidence="5 9" id="KW-0418">Kinase</keyword>
<dbReference type="SMART" id="SM00387">
    <property type="entry name" value="HATPase_c"/>
    <property type="match status" value="1"/>
</dbReference>
<dbReference type="InterPro" id="IPR036890">
    <property type="entry name" value="HATPase_C_sf"/>
</dbReference>
<dbReference type="GO" id="GO:0005524">
    <property type="term" value="F:ATP binding"/>
    <property type="evidence" value="ECO:0007669"/>
    <property type="project" value="UniProtKB-KW"/>
</dbReference>
<evidence type="ECO:0000256" key="2">
    <source>
        <dbReference type="ARBA" id="ARBA00012438"/>
    </source>
</evidence>
<dbReference type="EMBL" id="SLUL01000019">
    <property type="protein sequence ID" value="TCL45787.1"/>
    <property type="molecule type" value="Genomic_DNA"/>
</dbReference>
<dbReference type="PANTHER" id="PTHR24421:SF40">
    <property type="entry name" value="SENSOR HISTIDINE KINASE YHCY"/>
    <property type="match status" value="1"/>
</dbReference>
<dbReference type="RefSeq" id="WP_132949465.1">
    <property type="nucleotide sequence ID" value="NZ_SLUL01000019.1"/>
</dbReference>
<dbReference type="EC" id="2.7.13.3" evidence="2"/>
<dbReference type="InterPro" id="IPR011712">
    <property type="entry name" value="Sig_transdc_His_kin_sub3_dim/P"/>
</dbReference>
<gene>
    <name evidence="9" type="ORF">EDD69_1193</name>
</gene>
<sequence>MRNEKQRIQELQTLKTIAETLNEANDLEEMLHTVLKQLMHVTQLECGWIFLIDEKGAYSLVADHELPPALIWENKKPMCEGDCWCLNRYNDGRLERAVNIIECKRLEDAMEEKWGDTKGITHHATVPLRAGDEKFGLLNVASPNKTYFTNEELALLESVAFQIGTAIKRIKLVENEQKLALLAERNRLARDLHDSVNQLLFSLMLTARGAKEMTTDEQMQETLDYIQQLAQEALQEMRSLIWQLRPQGLENGVASALMNYGNMLGLNVEMDIQGVIDLPNDVEECLWRVGQEALNNCKKHAGVSTVSIFIAVKNKQVKMKITDKGCGFNYRDEEMPSLGLKSMKERIEAMNGTFHIKSAIGKGTTVQTLIPLKGERAK</sequence>
<dbReference type="SUPFAM" id="SSF55874">
    <property type="entry name" value="ATPase domain of HSP90 chaperone/DNA topoisomerase II/histidine kinase"/>
    <property type="match status" value="1"/>
</dbReference>
<dbReference type="Pfam" id="PF02518">
    <property type="entry name" value="HATPase_c"/>
    <property type="match status" value="1"/>
</dbReference>
<dbReference type="Pfam" id="PF13185">
    <property type="entry name" value="GAF_2"/>
    <property type="match status" value="1"/>
</dbReference>
<dbReference type="SUPFAM" id="SSF55781">
    <property type="entry name" value="GAF domain-like"/>
    <property type="match status" value="1"/>
</dbReference>
<evidence type="ECO:0000256" key="1">
    <source>
        <dbReference type="ARBA" id="ARBA00000085"/>
    </source>
</evidence>
<dbReference type="Gene3D" id="3.30.565.10">
    <property type="entry name" value="Histidine kinase-like ATPase, C-terminal domain"/>
    <property type="match status" value="1"/>
</dbReference>
<reference evidence="9 10" key="1">
    <citation type="submission" date="2019-03" db="EMBL/GenBank/DDBJ databases">
        <title>Genomic Encyclopedia of Type Strains, Phase IV (KMG-IV): sequencing the most valuable type-strain genomes for metagenomic binning, comparative biology and taxonomic classification.</title>
        <authorList>
            <person name="Goeker M."/>
        </authorList>
    </citation>
    <scope>NUCLEOTIDE SEQUENCE [LARGE SCALE GENOMIC DNA]</scope>
    <source>
        <strain evidence="9 10">DSM 24979</strain>
    </source>
</reference>
<keyword evidence="6" id="KW-0067">ATP-binding</keyword>
<evidence type="ECO:0000256" key="7">
    <source>
        <dbReference type="ARBA" id="ARBA00023012"/>
    </source>
</evidence>